<evidence type="ECO:0000256" key="1">
    <source>
        <dbReference type="ARBA" id="ARBA00022741"/>
    </source>
</evidence>
<evidence type="ECO:0000313" key="5">
    <source>
        <dbReference type="Proteomes" id="UP000811246"/>
    </source>
</evidence>
<dbReference type="PANTHER" id="PTHR27005:SF466">
    <property type="entry name" value="NON-FUNCTIONAL PSEUDOKINASE ZED1-LIKE"/>
    <property type="match status" value="1"/>
</dbReference>
<dbReference type="EMBL" id="CM031831">
    <property type="protein sequence ID" value="KAG6702165.1"/>
    <property type="molecule type" value="Genomic_DNA"/>
</dbReference>
<evidence type="ECO:0000259" key="3">
    <source>
        <dbReference type="PROSITE" id="PS50011"/>
    </source>
</evidence>
<name>A0A922EHP8_CARIL</name>
<sequence length="247" mass="28844">MSIHNNVLKLLGCCLETQWPTLVYEYVGHKNLFTRIRYRFESPWVLDRDDPVKSQPLPWKCRLRIAMGIANAVAYLHTAFSRPFVHRDIRSPLIILDENNVPKMVDFSLSLSIPEGQVHANDYRVVSRIGCIPPHYYLTCNFTEKDDVYHFGGFLLELLAGWTLSTKITRYNENRLLLDWVKAEYDEQRLIEIVDPELLKESVDQQQFLTFANLALSCLSERREDRPTITDVAKQLRQIYDQCLTPP</sequence>
<keyword evidence="2" id="KW-0067">ATP-binding</keyword>
<dbReference type="GO" id="GO:0007166">
    <property type="term" value="P:cell surface receptor signaling pathway"/>
    <property type="evidence" value="ECO:0007669"/>
    <property type="project" value="InterPro"/>
</dbReference>
<dbReference type="InterPro" id="IPR045274">
    <property type="entry name" value="WAK-like"/>
</dbReference>
<proteinExistence type="predicted"/>
<dbReference type="PROSITE" id="PS50011">
    <property type="entry name" value="PROTEIN_KINASE_DOM"/>
    <property type="match status" value="1"/>
</dbReference>
<dbReference type="Proteomes" id="UP000811246">
    <property type="component" value="Chromosome 7"/>
</dbReference>
<dbReference type="AlphaFoldDB" id="A0A922EHP8"/>
<comment type="caution">
    <text evidence="4">The sequence shown here is derived from an EMBL/GenBank/DDBJ whole genome shotgun (WGS) entry which is preliminary data.</text>
</comment>
<reference evidence="4" key="1">
    <citation type="submission" date="2021-01" db="EMBL/GenBank/DDBJ databases">
        <authorList>
            <person name="Lovell J.T."/>
            <person name="Bentley N."/>
            <person name="Bhattarai G."/>
            <person name="Jenkins J.W."/>
            <person name="Sreedasyam A."/>
            <person name="Alarcon Y."/>
            <person name="Bock C."/>
            <person name="Boston L."/>
            <person name="Carlson J."/>
            <person name="Cervantes K."/>
            <person name="Clermont K."/>
            <person name="Krom N."/>
            <person name="Kubenka K."/>
            <person name="Mamidi S."/>
            <person name="Mattison C."/>
            <person name="Monteros M."/>
            <person name="Pisani C."/>
            <person name="Plott C."/>
            <person name="Rajasekar S."/>
            <person name="Rhein H.S."/>
            <person name="Rohla C."/>
            <person name="Song M."/>
            <person name="Hilaire R.S."/>
            <person name="Shu S."/>
            <person name="Wells L."/>
            <person name="Wang X."/>
            <person name="Webber J."/>
            <person name="Heerema R.J."/>
            <person name="Klein P."/>
            <person name="Conner P."/>
            <person name="Grauke L."/>
            <person name="Grimwood J."/>
            <person name="Schmutz J."/>
            <person name="Randall J.J."/>
        </authorList>
    </citation>
    <scope>NUCLEOTIDE SEQUENCE</scope>
    <source>
        <tissue evidence="4">Leaf</tissue>
    </source>
</reference>
<dbReference type="PANTHER" id="PTHR27005">
    <property type="entry name" value="WALL-ASSOCIATED RECEPTOR KINASE-LIKE 21"/>
    <property type="match status" value="1"/>
</dbReference>
<dbReference type="GO" id="GO:0004674">
    <property type="term" value="F:protein serine/threonine kinase activity"/>
    <property type="evidence" value="ECO:0007669"/>
    <property type="project" value="TreeGrafter"/>
</dbReference>
<dbReference type="InterPro" id="IPR000719">
    <property type="entry name" value="Prot_kinase_dom"/>
</dbReference>
<keyword evidence="1" id="KW-0547">Nucleotide-binding</keyword>
<evidence type="ECO:0000313" key="4">
    <source>
        <dbReference type="EMBL" id="KAG6702165.1"/>
    </source>
</evidence>
<accession>A0A922EHP8</accession>
<feature type="domain" description="Protein kinase" evidence="3">
    <location>
        <begin position="1"/>
        <end position="240"/>
    </location>
</feature>
<dbReference type="GO" id="GO:0005886">
    <property type="term" value="C:plasma membrane"/>
    <property type="evidence" value="ECO:0007669"/>
    <property type="project" value="TreeGrafter"/>
</dbReference>
<evidence type="ECO:0000256" key="2">
    <source>
        <dbReference type="ARBA" id="ARBA00022840"/>
    </source>
</evidence>
<dbReference type="InterPro" id="IPR001245">
    <property type="entry name" value="Ser-Thr/Tyr_kinase_cat_dom"/>
</dbReference>
<dbReference type="Pfam" id="PF07714">
    <property type="entry name" value="PK_Tyr_Ser-Thr"/>
    <property type="match status" value="1"/>
</dbReference>
<gene>
    <name evidence="4" type="ORF">I3842_07G019800</name>
</gene>
<dbReference type="GO" id="GO:0005524">
    <property type="term" value="F:ATP binding"/>
    <property type="evidence" value="ECO:0007669"/>
    <property type="project" value="UniProtKB-KW"/>
</dbReference>
<protein>
    <recommendedName>
        <fullName evidence="3">Protein kinase domain-containing protein</fullName>
    </recommendedName>
</protein>
<organism evidence="4 5">
    <name type="scientific">Carya illinoinensis</name>
    <name type="common">Pecan</name>
    <dbReference type="NCBI Taxonomy" id="32201"/>
    <lineage>
        <taxon>Eukaryota</taxon>
        <taxon>Viridiplantae</taxon>
        <taxon>Streptophyta</taxon>
        <taxon>Embryophyta</taxon>
        <taxon>Tracheophyta</taxon>
        <taxon>Spermatophyta</taxon>
        <taxon>Magnoliopsida</taxon>
        <taxon>eudicotyledons</taxon>
        <taxon>Gunneridae</taxon>
        <taxon>Pentapetalae</taxon>
        <taxon>rosids</taxon>
        <taxon>fabids</taxon>
        <taxon>Fagales</taxon>
        <taxon>Juglandaceae</taxon>
        <taxon>Carya</taxon>
    </lineage>
</organism>